<dbReference type="Proteomes" id="UP000225277">
    <property type="component" value="Unassembled WGS sequence"/>
</dbReference>
<sequence length="155" mass="17685">MTTPQTAGTEKLECFRRGSPIRIEYSEDEIARLLETADILSMDMAENLLMTSENARRLVSRAFESGDEDGKLCRKASTCISHIERLLQKTQDAPFQKMEREDARSERHHAETIARASMVDVTRAVEVIRKFAQGRVLWKNMNKEPQAIMGASRQN</sequence>
<evidence type="ECO:0000313" key="1">
    <source>
        <dbReference type="EMBL" id="CZT16192.1"/>
    </source>
</evidence>
<gene>
    <name evidence="1" type="ORF">RCC_02034</name>
</gene>
<reference evidence="1 2" key="1">
    <citation type="submission" date="2016-03" db="EMBL/GenBank/DDBJ databases">
        <authorList>
            <person name="Ploux O."/>
        </authorList>
    </citation>
    <scope>NUCLEOTIDE SEQUENCE [LARGE SCALE GENOMIC DNA]</scope>
    <source>
        <strain evidence="1 2">URUG2</strain>
    </source>
</reference>
<dbReference type="EMBL" id="FJUY01000002">
    <property type="protein sequence ID" value="CZT16192.1"/>
    <property type="molecule type" value="Genomic_DNA"/>
</dbReference>
<dbReference type="RefSeq" id="XP_023623085.1">
    <property type="nucleotide sequence ID" value="XM_023767317.1"/>
</dbReference>
<keyword evidence="2" id="KW-1185">Reference proteome</keyword>
<accession>A0A2D3UM80</accession>
<dbReference type="GeneID" id="35597257"/>
<organism evidence="1 2">
    <name type="scientific">Ramularia collo-cygni</name>
    <dbReference type="NCBI Taxonomy" id="112498"/>
    <lineage>
        <taxon>Eukaryota</taxon>
        <taxon>Fungi</taxon>
        <taxon>Dikarya</taxon>
        <taxon>Ascomycota</taxon>
        <taxon>Pezizomycotina</taxon>
        <taxon>Dothideomycetes</taxon>
        <taxon>Dothideomycetidae</taxon>
        <taxon>Mycosphaerellales</taxon>
        <taxon>Mycosphaerellaceae</taxon>
        <taxon>Ramularia</taxon>
    </lineage>
</organism>
<dbReference type="AlphaFoldDB" id="A0A2D3UM80"/>
<protein>
    <submittedName>
        <fullName evidence="1">Uncharacterized protein</fullName>
    </submittedName>
</protein>
<name>A0A2D3UM80_9PEZI</name>
<proteinExistence type="predicted"/>
<evidence type="ECO:0000313" key="2">
    <source>
        <dbReference type="Proteomes" id="UP000225277"/>
    </source>
</evidence>